<accession>A0A448B6A5</accession>
<dbReference type="KEGG" id="cgle:NCTC11432_03596"/>
<dbReference type="InterPro" id="IPR014922">
    <property type="entry name" value="YdhG-like"/>
</dbReference>
<protein>
    <submittedName>
        <fullName evidence="2">Domain of uncharacterized function (DU1801)</fullName>
    </submittedName>
</protein>
<dbReference type="Proteomes" id="UP000279227">
    <property type="component" value="Chromosome"/>
</dbReference>
<proteinExistence type="predicted"/>
<dbReference type="OrthoDB" id="670608at2"/>
<evidence type="ECO:0000313" key="2">
    <source>
        <dbReference type="EMBL" id="VEE10021.1"/>
    </source>
</evidence>
<evidence type="ECO:0000313" key="3">
    <source>
        <dbReference type="Proteomes" id="UP000279227"/>
    </source>
</evidence>
<organism evidence="2 3">
    <name type="scientific">Chryseobacterium gleum</name>
    <name type="common">Flavobacterium gleum</name>
    <dbReference type="NCBI Taxonomy" id="250"/>
    <lineage>
        <taxon>Bacteria</taxon>
        <taxon>Pseudomonadati</taxon>
        <taxon>Bacteroidota</taxon>
        <taxon>Flavobacteriia</taxon>
        <taxon>Flavobacteriales</taxon>
        <taxon>Weeksellaceae</taxon>
        <taxon>Chryseobacterium group</taxon>
        <taxon>Chryseobacterium</taxon>
    </lineage>
</organism>
<sequence length="115" mass="13953">MNPIQEYFYRIGEPERSTLLFLRDKILASDPENITETFSFGLPFIKYKKKMLCYFYYSKKYQKHYLSFYHGDRLDYPELIQDGRKKFKILLIDAAEDIPVEFILNLIQEIKKHIK</sequence>
<gene>
    <name evidence="2" type="ORF">NCTC11432_03596</name>
</gene>
<dbReference type="SUPFAM" id="SSF159888">
    <property type="entry name" value="YdhG-like"/>
    <property type="match status" value="1"/>
</dbReference>
<dbReference type="EMBL" id="LR134289">
    <property type="protein sequence ID" value="VEE10021.1"/>
    <property type="molecule type" value="Genomic_DNA"/>
</dbReference>
<dbReference type="GeneID" id="93019343"/>
<dbReference type="AlphaFoldDB" id="A0A448B6A5"/>
<dbReference type="Pfam" id="PF08818">
    <property type="entry name" value="DUF1801"/>
    <property type="match status" value="1"/>
</dbReference>
<name>A0A448B6A5_CHRGE</name>
<evidence type="ECO:0000259" key="1">
    <source>
        <dbReference type="Pfam" id="PF08818"/>
    </source>
</evidence>
<feature type="domain" description="YdhG-like" evidence="1">
    <location>
        <begin position="16"/>
        <end position="109"/>
    </location>
</feature>
<dbReference type="Gene3D" id="3.90.1150.200">
    <property type="match status" value="1"/>
</dbReference>
<dbReference type="RefSeq" id="WP_002982724.1">
    <property type="nucleotide sequence ID" value="NZ_CP068486.1"/>
</dbReference>
<dbReference type="STRING" id="525257.HMPREF0204_10557"/>
<reference evidence="2 3" key="1">
    <citation type="submission" date="2018-12" db="EMBL/GenBank/DDBJ databases">
        <authorList>
            <consortium name="Pathogen Informatics"/>
        </authorList>
    </citation>
    <scope>NUCLEOTIDE SEQUENCE [LARGE SCALE GENOMIC DNA]</scope>
    <source>
        <strain evidence="2 3">NCTC11432</strain>
    </source>
</reference>